<evidence type="ECO:0000313" key="2">
    <source>
        <dbReference type="EMBL" id="SIN87552.1"/>
    </source>
</evidence>
<feature type="signal peptide" evidence="1">
    <location>
        <begin position="1"/>
        <end position="17"/>
    </location>
</feature>
<proteinExistence type="predicted"/>
<dbReference type="STRING" id="1217970.SAMN05444002_1174"/>
<dbReference type="AlphaFoldDB" id="A0A1N6EWT3"/>
<sequence length="115" mass="12680">MKRIALALACLASPAAAEIPPWAGYWAADPAWCANTQGEVPEAPIYLADTEFLGYENGCDIISAEPHPSGSAWSVTMSCTGEGESYEQNVLLMLTGDDRLYWWDEGYMVERVRCR</sequence>
<organism evidence="2 3">
    <name type="scientific">Vannielia litorea</name>
    <dbReference type="NCBI Taxonomy" id="1217970"/>
    <lineage>
        <taxon>Bacteria</taxon>
        <taxon>Pseudomonadati</taxon>
        <taxon>Pseudomonadota</taxon>
        <taxon>Alphaproteobacteria</taxon>
        <taxon>Rhodobacterales</taxon>
        <taxon>Paracoccaceae</taxon>
        <taxon>Vannielia</taxon>
    </lineage>
</organism>
<reference evidence="3" key="1">
    <citation type="submission" date="2016-11" db="EMBL/GenBank/DDBJ databases">
        <authorList>
            <person name="Varghese N."/>
            <person name="Submissions S."/>
        </authorList>
    </citation>
    <scope>NUCLEOTIDE SEQUENCE [LARGE SCALE GENOMIC DNA]</scope>
    <source>
        <strain evidence="3">DSM 29440</strain>
    </source>
</reference>
<evidence type="ECO:0000256" key="1">
    <source>
        <dbReference type="SAM" id="SignalP"/>
    </source>
</evidence>
<dbReference type="Proteomes" id="UP000184932">
    <property type="component" value="Unassembled WGS sequence"/>
</dbReference>
<accession>A0A1N6EWT3</accession>
<dbReference type="EMBL" id="FSRL01000001">
    <property type="protein sequence ID" value="SIN87552.1"/>
    <property type="molecule type" value="Genomic_DNA"/>
</dbReference>
<evidence type="ECO:0000313" key="3">
    <source>
        <dbReference type="Proteomes" id="UP000184932"/>
    </source>
</evidence>
<name>A0A1N6EWT3_9RHOB</name>
<gene>
    <name evidence="2" type="ORF">SAMN05444002_1174</name>
</gene>
<protein>
    <submittedName>
        <fullName evidence="2">Uncharacterized protein</fullName>
    </submittedName>
</protein>
<feature type="chain" id="PRO_5012681145" evidence="1">
    <location>
        <begin position="18"/>
        <end position="115"/>
    </location>
</feature>
<keyword evidence="1" id="KW-0732">Signal</keyword>
<dbReference type="RefSeq" id="WP_074255273.1">
    <property type="nucleotide sequence ID" value="NZ_FSRL01000001.1"/>
</dbReference>
<dbReference type="OrthoDB" id="6164713at2"/>
<keyword evidence="3" id="KW-1185">Reference proteome</keyword>